<gene>
    <name evidence="1" type="primary">ubiE</name>
    <name evidence="1" type="ORF">CBM2587_P10039</name>
</gene>
<name>A0A375CK73_9BURK</name>
<dbReference type="GO" id="GO:0032259">
    <property type="term" value="P:methylation"/>
    <property type="evidence" value="ECO:0007669"/>
    <property type="project" value="UniProtKB-KW"/>
</dbReference>
<comment type="caution">
    <text evidence="1">The sequence shown here is derived from an EMBL/GenBank/DDBJ whole genome shotgun (WGS) entry which is preliminary data.</text>
</comment>
<reference evidence="1" key="1">
    <citation type="submission" date="2018-01" db="EMBL/GenBank/DDBJ databases">
        <authorList>
            <person name="Clerissi C."/>
        </authorList>
    </citation>
    <scope>NUCLEOTIDE SEQUENCE</scope>
    <source>
        <strain evidence="1">Cupriavidus sp. LMG 19464</strain>
    </source>
</reference>
<keyword evidence="1" id="KW-0489">Methyltransferase</keyword>
<dbReference type="AlphaFoldDB" id="A0A375CK73"/>
<dbReference type="Pfam" id="PF13489">
    <property type="entry name" value="Methyltransf_23"/>
    <property type="match status" value="1"/>
</dbReference>
<organism evidence="1">
    <name type="scientific">Cupriavidus taiwanensis</name>
    <dbReference type="NCBI Taxonomy" id="164546"/>
    <lineage>
        <taxon>Bacteria</taxon>
        <taxon>Pseudomonadati</taxon>
        <taxon>Pseudomonadota</taxon>
        <taxon>Betaproteobacteria</taxon>
        <taxon>Burkholderiales</taxon>
        <taxon>Burkholderiaceae</taxon>
        <taxon>Cupriavidus</taxon>
    </lineage>
</organism>
<protein>
    <submittedName>
        <fullName evidence="1">Methyltransferase</fullName>
    </submittedName>
</protein>
<keyword evidence="1" id="KW-0808">Transferase</keyword>
<proteinExistence type="predicted"/>
<dbReference type="InterPro" id="IPR029063">
    <property type="entry name" value="SAM-dependent_MTases_sf"/>
</dbReference>
<dbReference type="SUPFAM" id="SSF53335">
    <property type="entry name" value="S-adenosyl-L-methionine-dependent methyltransferases"/>
    <property type="match status" value="1"/>
</dbReference>
<dbReference type="CDD" id="cd02440">
    <property type="entry name" value="AdoMet_MTases"/>
    <property type="match status" value="1"/>
</dbReference>
<dbReference type="Gene3D" id="3.40.50.150">
    <property type="entry name" value="Vaccinia Virus protein VP39"/>
    <property type="match status" value="1"/>
</dbReference>
<accession>A0A375CK73</accession>
<dbReference type="GO" id="GO:0008168">
    <property type="term" value="F:methyltransferase activity"/>
    <property type="evidence" value="ECO:0007669"/>
    <property type="project" value="UniProtKB-KW"/>
</dbReference>
<dbReference type="Proteomes" id="UP000256780">
    <property type="component" value="Plasmid CBM2587_p"/>
</dbReference>
<sequence length="338" mass="37523">MSSFGLTEDETNLPALVPVREQGRAIMVRRAMSPGGRARSTILETAMRICNQCKAPLKIDVWACTACGWQPRVLAGVLCLAPAMMVDHDGFHEPLFVEYEKLEATHFWFVYRRKLILDALQRYFPALRSFMDVGCGTAENLRAVQARFPRARLVGGEASLRALMKGQRKCKAQLLQMDARAIPYSDAFDVLGAFDVIEHVDDDAQVLAEMYRACRNDGGIVLTVPQHPSLWSHMDDAAKHKRRYTRQELVKKVEAAGFEIVDVTSFMTLLLPAMAISRLWQRAKPPGDAMDDGFRIGAAMNGTLGCVCTLEHNLIRAGLRFPAGGSLLLVARKKGCSL</sequence>
<dbReference type="PANTHER" id="PTHR43861">
    <property type="entry name" value="TRANS-ACONITATE 2-METHYLTRANSFERASE-RELATED"/>
    <property type="match status" value="1"/>
</dbReference>
<dbReference type="EMBL" id="OFSQ01000039">
    <property type="protein sequence ID" value="SOY73114.1"/>
    <property type="molecule type" value="Genomic_DNA"/>
</dbReference>
<evidence type="ECO:0000313" key="1">
    <source>
        <dbReference type="EMBL" id="SOY73114.1"/>
    </source>
</evidence>